<dbReference type="SUPFAM" id="SSF103481">
    <property type="entry name" value="Multidrug resistance efflux transporter EmrE"/>
    <property type="match status" value="2"/>
</dbReference>
<evidence type="ECO:0000256" key="1">
    <source>
        <dbReference type="SAM" id="Phobius"/>
    </source>
</evidence>
<feature type="transmembrane region" description="Helical" evidence="1">
    <location>
        <begin position="223"/>
        <end position="244"/>
    </location>
</feature>
<comment type="caution">
    <text evidence="3">The sequence shown here is derived from an EMBL/GenBank/DDBJ whole genome shotgun (WGS) entry which is preliminary data.</text>
</comment>
<protein>
    <submittedName>
        <fullName evidence="3">DMT family transporter</fullName>
    </submittedName>
</protein>
<feature type="transmembrane region" description="Helical" evidence="1">
    <location>
        <begin position="124"/>
        <end position="143"/>
    </location>
</feature>
<accession>A0ABP8V5Z0</accession>
<keyword evidence="1" id="KW-0812">Transmembrane</keyword>
<dbReference type="Proteomes" id="UP001500604">
    <property type="component" value="Unassembled WGS sequence"/>
</dbReference>
<dbReference type="InterPro" id="IPR000620">
    <property type="entry name" value="EamA_dom"/>
</dbReference>
<organism evidence="3 4">
    <name type="scientific">Kistimonas scapharcae</name>
    <dbReference type="NCBI Taxonomy" id="1036133"/>
    <lineage>
        <taxon>Bacteria</taxon>
        <taxon>Pseudomonadati</taxon>
        <taxon>Pseudomonadota</taxon>
        <taxon>Gammaproteobacteria</taxon>
        <taxon>Oceanospirillales</taxon>
        <taxon>Endozoicomonadaceae</taxon>
        <taxon>Kistimonas</taxon>
    </lineage>
</organism>
<feature type="transmembrane region" description="Helical" evidence="1">
    <location>
        <begin position="163"/>
        <end position="182"/>
    </location>
</feature>
<dbReference type="InterPro" id="IPR037185">
    <property type="entry name" value="EmrE-like"/>
</dbReference>
<feature type="transmembrane region" description="Helical" evidence="1">
    <location>
        <begin position="12"/>
        <end position="31"/>
    </location>
</feature>
<evidence type="ECO:0000259" key="2">
    <source>
        <dbReference type="Pfam" id="PF00892"/>
    </source>
</evidence>
<dbReference type="RefSeq" id="WP_345197115.1">
    <property type="nucleotide sequence ID" value="NZ_BAABFL010000424.1"/>
</dbReference>
<feature type="domain" description="EamA" evidence="2">
    <location>
        <begin position="163"/>
        <end position="291"/>
    </location>
</feature>
<dbReference type="PROSITE" id="PS51257">
    <property type="entry name" value="PROKAR_LIPOPROTEIN"/>
    <property type="match status" value="1"/>
</dbReference>
<dbReference type="PANTHER" id="PTHR22911:SF79">
    <property type="entry name" value="MOBA-LIKE NTP TRANSFERASE DOMAIN-CONTAINING PROTEIN"/>
    <property type="match status" value="1"/>
</dbReference>
<keyword evidence="4" id="KW-1185">Reference proteome</keyword>
<feature type="transmembrane region" description="Helical" evidence="1">
    <location>
        <begin position="68"/>
        <end position="89"/>
    </location>
</feature>
<feature type="transmembrane region" description="Helical" evidence="1">
    <location>
        <begin position="251"/>
        <end position="273"/>
    </location>
</feature>
<sequence length="322" mass="34107">MSTTNTKALGYTTMLISATLMGCVGLFARHINTSGDVIAFTRFTVGAIGTLAIILASGKLIYLRGTRLSPAIICGGVSLGLCLAAYVSSTQHTTLANAVFLIYTGPLFSSILAAIFLKEKVDKITGCLLFLVFIGTLMILGLINYDAATGFTMSLSFKAENMLGDMLGLVSGFGYGLYLFLSRYRTDVSSEIRSFYNFLFGGLGIAVYLILNPPSLAMMDGSSWLWLIAMAFFTGFAALGLLAVAARHLKAAELACVAYFECAVGAGIGILVFGESMTAFQAFGGAMIIIGGVGQVVASTVVDHFSKLRQPTPVPETVRHTH</sequence>
<evidence type="ECO:0000313" key="4">
    <source>
        <dbReference type="Proteomes" id="UP001500604"/>
    </source>
</evidence>
<keyword evidence="1" id="KW-0472">Membrane</keyword>
<gene>
    <name evidence="3" type="ORF">GCM10023116_31410</name>
</gene>
<feature type="transmembrane region" description="Helical" evidence="1">
    <location>
        <begin position="194"/>
        <end position="211"/>
    </location>
</feature>
<dbReference type="Pfam" id="PF00892">
    <property type="entry name" value="EamA"/>
    <property type="match status" value="2"/>
</dbReference>
<reference evidence="4" key="1">
    <citation type="journal article" date="2019" name="Int. J. Syst. Evol. Microbiol.">
        <title>The Global Catalogue of Microorganisms (GCM) 10K type strain sequencing project: providing services to taxonomists for standard genome sequencing and annotation.</title>
        <authorList>
            <consortium name="The Broad Institute Genomics Platform"/>
            <consortium name="The Broad Institute Genome Sequencing Center for Infectious Disease"/>
            <person name="Wu L."/>
            <person name="Ma J."/>
        </authorList>
    </citation>
    <scope>NUCLEOTIDE SEQUENCE [LARGE SCALE GENOMIC DNA]</scope>
    <source>
        <strain evidence="4">JCM 17805</strain>
    </source>
</reference>
<dbReference type="PANTHER" id="PTHR22911">
    <property type="entry name" value="ACYL-MALONYL CONDENSING ENZYME-RELATED"/>
    <property type="match status" value="1"/>
</dbReference>
<proteinExistence type="predicted"/>
<keyword evidence="1" id="KW-1133">Transmembrane helix</keyword>
<feature type="transmembrane region" description="Helical" evidence="1">
    <location>
        <begin position="37"/>
        <end position="56"/>
    </location>
</feature>
<name>A0ABP8V5Z0_9GAMM</name>
<dbReference type="EMBL" id="BAABFL010000424">
    <property type="protein sequence ID" value="GAA4650858.1"/>
    <property type="molecule type" value="Genomic_DNA"/>
</dbReference>
<feature type="domain" description="EamA" evidence="2">
    <location>
        <begin position="9"/>
        <end position="140"/>
    </location>
</feature>
<feature type="transmembrane region" description="Helical" evidence="1">
    <location>
        <begin position="95"/>
        <end position="117"/>
    </location>
</feature>
<evidence type="ECO:0000313" key="3">
    <source>
        <dbReference type="EMBL" id="GAA4650858.1"/>
    </source>
</evidence>
<feature type="transmembrane region" description="Helical" evidence="1">
    <location>
        <begin position="279"/>
        <end position="302"/>
    </location>
</feature>